<name>A0A553SLY8_NIACI</name>
<dbReference type="PRINTS" id="PR00033">
    <property type="entry name" value="HTHASNC"/>
</dbReference>
<keyword evidence="2" id="KW-0238">DNA-binding</keyword>
<evidence type="ECO:0000313" key="6">
    <source>
        <dbReference type="Proteomes" id="UP000319837"/>
    </source>
</evidence>
<dbReference type="EMBL" id="RIBP01000004">
    <property type="protein sequence ID" value="TRZ38004.1"/>
    <property type="molecule type" value="Genomic_DNA"/>
</dbReference>
<dbReference type="PANTHER" id="PTHR30154">
    <property type="entry name" value="LEUCINE-RESPONSIVE REGULATORY PROTEIN"/>
    <property type="match status" value="1"/>
</dbReference>
<dbReference type="InterPro" id="IPR036388">
    <property type="entry name" value="WH-like_DNA-bd_sf"/>
</dbReference>
<dbReference type="GO" id="GO:0005829">
    <property type="term" value="C:cytosol"/>
    <property type="evidence" value="ECO:0007669"/>
    <property type="project" value="TreeGrafter"/>
</dbReference>
<accession>A0A553SLY8</accession>
<dbReference type="Pfam" id="PF01037">
    <property type="entry name" value="AsnC_trans_reg"/>
    <property type="match status" value="1"/>
</dbReference>
<feature type="domain" description="HTH asnC-type" evidence="4">
    <location>
        <begin position="7"/>
        <end position="68"/>
    </location>
</feature>
<dbReference type="AlphaFoldDB" id="A0A553SLY8"/>
<evidence type="ECO:0000256" key="1">
    <source>
        <dbReference type="ARBA" id="ARBA00023015"/>
    </source>
</evidence>
<dbReference type="InterPro" id="IPR000485">
    <property type="entry name" value="AsnC-type_HTH_dom"/>
</dbReference>
<dbReference type="InterPro" id="IPR036390">
    <property type="entry name" value="WH_DNA-bd_sf"/>
</dbReference>
<sequence length="148" mass="16729">MKNAVKLDEIDYKIMNVLSENARIPVSEIGRIISMTQPAVKERMNKLEEQGVIASYKTKFAPSAINKSILTFVMFKTSKCANFVQYCKEAPEVVDLYRVSGESNYLLKVMTDSTATLSALLESLMKFGLSHPIIVMKTEFEEKISFDE</sequence>
<keyword evidence="1" id="KW-0805">Transcription regulation</keyword>
<reference evidence="6" key="1">
    <citation type="submission" date="2018-10" db="EMBL/GenBank/DDBJ databases">
        <title>FDA dAtabase for Regulatory Grade micrObial Sequences (FDA-ARGOS): Supporting development and validation of Infectious Disease Dx tests.</title>
        <authorList>
            <person name="Minogue T."/>
            <person name="Wolcott M."/>
            <person name="Wasieloski L."/>
            <person name="Aguilar W."/>
            <person name="Moore D."/>
            <person name="Tallon L."/>
            <person name="Sadzewicz L."/>
            <person name="Sengamalay N."/>
            <person name="Ott S."/>
            <person name="Godinez A."/>
            <person name="Nagaraj S."/>
            <person name="Vavikolanu K."/>
            <person name="Vyas G."/>
            <person name="Nadendla S."/>
            <person name="George J."/>
            <person name="Sichtig H."/>
        </authorList>
    </citation>
    <scope>NUCLEOTIDE SEQUENCE [LARGE SCALE GENOMIC DNA]</scope>
    <source>
        <strain evidence="6">FDAARGOS_343</strain>
    </source>
</reference>
<dbReference type="CDD" id="cd00090">
    <property type="entry name" value="HTH_ARSR"/>
    <property type="match status" value="1"/>
</dbReference>
<dbReference type="InterPro" id="IPR011008">
    <property type="entry name" value="Dimeric_a/b-barrel"/>
</dbReference>
<dbReference type="InterPro" id="IPR011991">
    <property type="entry name" value="ArsR-like_HTH"/>
</dbReference>
<dbReference type="FunFam" id="1.10.10.10:FF:000441">
    <property type="entry name" value="AsnC family transcriptional regulator"/>
    <property type="match status" value="1"/>
</dbReference>
<dbReference type="GO" id="GO:0043200">
    <property type="term" value="P:response to amino acid"/>
    <property type="evidence" value="ECO:0007669"/>
    <property type="project" value="TreeGrafter"/>
</dbReference>
<evidence type="ECO:0000259" key="4">
    <source>
        <dbReference type="PROSITE" id="PS50956"/>
    </source>
</evidence>
<dbReference type="SUPFAM" id="SSF54909">
    <property type="entry name" value="Dimeric alpha+beta barrel"/>
    <property type="match status" value="1"/>
</dbReference>
<dbReference type="RefSeq" id="WP_185766280.1">
    <property type="nucleotide sequence ID" value="NZ_RIBP01000004.1"/>
</dbReference>
<dbReference type="SUPFAM" id="SSF46785">
    <property type="entry name" value="Winged helix' DNA-binding domain"/>
    <property type="match status" value="1"/>
</dbReference>
<protein>
    <submittedName>
        <fullName evidence="5">Lrp/AsnC family transcriptional regulator</fullName>
    </submittedName>
</protein>
<keyword evidence="3" id="KW-0804">Transcription</keyword>
<comment type="caution">
    <text evidence="5">The sequence shown here is derived from an EMBL/GenBank/DDBJ whole genome shotgun (WGS) entry which is preliminary data.</text>
</comment>
<dbReference type="PROSITE" id="PS50956">
    <property type="entry name" value="HTH_ASNC_2"/>
    <property type="match status" value="1"/>
</dbReference>
<dbReference type="InterPro" id="IPR019887">
    <property type="entry name" value="Tscrpt_reg_AsnC/Lrp_C"/>
</dbReference>
<dbReference type="SMART" id="SM00344">
    <property type="entry name" value="HTH_ASNC"/>
    <property type="match status" value="1"/>
</dbReference>
<evidence type="ECO:0000256" key="3">
    <source>
        <dbReference type="ARBA" id="ARBA00023163"/>
    </source>
</evidence>
<dbReference type="Gene3D" id="1.10.10.10">
    <property type="entry name" value="Winged helix-like DNA-binding domain superfamily/Winged helix DNA-binding domain"/>
    <property type="match status" value="1"/>
</dbReference>
<proteinExistence type="predicted"/>
<evidence type="ECO:0000313" key="5">
    <source>
        <dbReference type="EMBL" id="TRZ38004.1"/>
    </source>
</evidence>
<dbReference type="InterPro" id="IPR019888">
    <property type="entry name" value="Tscrpt_reg_AsnC-like"/>
</dbReference>
<dbReference type="PANTHER" id="PTHR30154:SF20">
    <property type="entry name" value="LEUCINE-RESPONSIVE REGULATORY PROTEIN"/>
    <property type="match status" value="1"/>
</dbReference>
<dbReference type="Pfam" id="PF13404">
    <property type="entry name" value="HTH_AsnC-type"/>
    <property type="match status" value="1"/>
</dbReference>
<dbReference type="Proteomes" id="UP000319837">
    <property type="component" value="Unassembled WGS sequence"/>
</dbReference>
<evidence type="ECO:0000256" key="2">
    <source>
        <dbReference type="ARBA" id="ARBA00023125"/>
    </source>
</evidence>
<organism evidence="5 6">
    <name type="scientific">Niallia circulans</name>
    <name type="common">Bacillus circulans</name>
    <dbReference type="NCBI Taxonomy" id="1397"/>
    <lineage>
        <taxon>Bacteria</taxon>
        <taxon>Bacillati</taxon>
        <taxon>Bacillota</taxon>
        <taxon>Bacilli</taxon>
        <taxon>Bacillales</taxon>
        <taxon>Bacillaceae</taxon>
        <taxon>Niallia</taxon>
    </lineage>
</organism>
<gene>
    <name evidence="5" type="ORF">CEQ21_21565</name>
</gene>
<dbReference type="Gene3D" id="3.30.70.920">
    <property type="match status" value="1"/>
</dbReference>
<dbReference type="GO" id="GO:0043565">
    <property type="term" value="F:sequence-specific DNA binding"/>
    <property type="evidence" value="ECO:0007669"/>
    <property type="project" value="InterPro"/>
</dbReference>